<feature type="compositionally biased region" description="Low complexity" evidence="1">
    <location>
        <begin position="76"/>
        <end position="90"/>
    </location>
</feature>
<evidence type="ECO:0000256" key="2">
    <source>
        <dbReference type="SAM" id="Phobius"/>
    </source>
</evidence>
<protein>
    <submittedName>
        <fullName evidence="3">Uncharacterized protein</fullName>
    </submittedName>
</protein>
<comment type="caution">
    <text evidence="3">The sequence shown here is derived from an EMBL/GenBank/DDBJ whole genome shotgun (WGS) entry which is preliminary data.</text>
</comment>
<keyword evidence="2" id="KW-0472">Membrane</keyword>
<reference evidence="3" key="1">
    <citation type="submission" date="2020-05" db="EMBL/GenBank/DDBJ databases">
        <authorList>
            <person name="Rincon C."/>
            <person name="Sanders R I."/>
            <person name="Robbins C."/>
            <person name="Chaturvedi A."/>
        </authorList>
    </citation>
    <scope>NUCLEOTIDE SEQUENCE</scope>
    <source>
        <strain evidence="3">CHB12</strain>
    </source>
</reference>
<keyword evidence="2" id="KW-1133">Transmembrane helix</keyword>
<feature type="compositionally biased region" description="Polar residues" evidence="1">
    <location>
        <begin position="53"/>
        <end position="75"/>
    </location>
</feature>
<name>A0A916E3E5_9GLOM</name>
<accession>A0A916E3E5</accession>
<keyword evidence="2" id="KW-0812">Transmembrane</keyword>
<feature type="compositionally biased region" description="Low complexity" evidence="1">
    <location>
        <begin position="139"/>
        <end position="173"/>
    </location>
</feature>
<proteinExistence type="predicted"/>
<evidence type="ECO:0000313" key="3">
    <source>
        <dbReference type="EMBL" id="CAB5359097.1"/>
    </source>
</evidence>
<gene>
    <name evidence="3" type="ORF">CHRIB12_LOCUS7580</name>
</gene>
<organism evidence="3 4">
    <name type="scientific">Rhizophagus irregularis</name>
    <dbReference type="NCBI Taxonomy" id="588596"/>
    <lineage>
        <taxon>Eukaryota</taxon>
        <taxon>Fungi</taxon>
        <taxon>Fungi incertae sedis</taxon>
        <taxon>Mucoromycota</taxon>
        <taxon>Glomeromycotina</taxon>
        <taxon>Glomeromycetes</taxon>
        <taxon>Glomerales</taxon>
        <taxon>Glomeraceae</taxon>
        <taxon>Rhizophagus</taxon>
    </lineage>
</organism>
<dbReference type="AlphaFoldDB" id="A0A916E3E5"/>
<feature type="transmembrane region" description="Helical" evidence="2">
    <location>
        <begin position="6"/>
        <end position="24"/>
    </location>
</feature>
<dbReference type="OrthoDB" id="2447516at2759"/>
<feature type="compositionally biased region" description="Pro residues" evidence="1">
    <location>
        <begin position="91"/>
        <end position="138"/>
    </location>
</feature>
<evidence type="ECO:0000256" key="1">
    <source>
        <dbReference type="SAM" id="MobiDB-lite"/>
    </source>
</evidence>
<sequence length="202" mass="21269">MKVQTKIIHLLIIIFSTLLILISARKTSHDNSKKLGLVKRNSPSRGWRKPNIRSLQNRLQSRQVTVSEGSTFSQLSPPATAAKAPSSPSSNKPPPPPPAPKSPAPPPPAPKKATSPPPPAPKKTPPLPPAPKKAPPSSPSSTESVFPSPTTTSSSLPLSKTPKVTLSSSSAIAGSPSSIIRSATTSFYLTLLVQLVVLLFYV</sequence>
<dbReference type="VEuPathDB" id="FungiDB:RhiirFUN_010118"/>
<dbReference type="Proteomes" id="UP000684084">
    <property type="component" value="Unassembled WGS sequence"/>
</dbReference>
<dbReference type="EMBL" id="CAGKOT010000013">
    <property type="protein sequence ID" value="CAB5359097.1"/>
    <property type="molecule type" value="Genomic_DNA"/>
</dbReference>
<feature type="transmembrane region" description="Helical" evidence="2">
    <location>
        <begin position="179"/>
        <end position="201"/>
    </location>
</feature>
<feature type="region of interest" description="Disordered" evidence="1">
    <location>
        <begin position="28"/>
        <end position="173"/>
    </location>
</feature>
<evidence type="ECO:0000313" key="4">
    <source>
        <dbReference type="Proteomes" id="UP000684084"/>
    </source>
</evidence>